<feature type="transmembrane region" description="Helical" evidence="1">
    <location>
        <begin position="811"/>
        <end position="833"/>
    </location>
</feature>
<dbReference type="RefSeq" id="WP_122323190.1">
    <property type="nucleotide sequence ID" value="NZ_RBTD01000455.1"/>
</dbReference>
<organism evidence="3 4">
    <name type="scientific">Pseudomonas amygdali pv. mori</name>
    <dbReference type="NCBI Taxonomy" id="34065"/>
    <lineage>
        <taxon>Bacteria</taxon>
        <taxon>Pseudomonadati</taxon>
        <taxon>Pseudomonadota</taxon>
        <taxon>Gammaproteobacteria</taxon>
        <taxon>Pseudomonadales</taxon>
        <taxon>Pseudomonadaceae</taxon>
        <taxon>Pseudomonas</taxon>
        <taxon>Pseudomonas amygdali</taxon>
    </lineage>
</organism>
<feature type="transmembrane region" description="Helical" evidence="1">
    <location>
        <begin position="700"/>
        <end position="718"/>
    </location>
</feature>
<feature type="transmembrane region" description="Helical" evidence="1">
    <location>
        <begin position="112"/>
        <end position="136"/>
    </location>
</feature>
<evidence type="ECO:0000256" key="2">
    <source>
        <dbReference type="SAM" id="SignalP"/>
    </source>
</evidence>
<dbReference type="Proteomes" id="UP000276194">
    <property type="component" value="Unassembled WGS sequence"/>
</dbReference>
<keyword evidence="1" id="KW-0472">Membrane</keyword>
<evidence type="ECO:0008006" key="5">
    <source>
        <dbReference type="Google" id="ProtNLM"/>
    </source>
</evidence>
<gene>
    <name evidence="3" type="ORF">ALP52_00815</name>
</gene>
<reference evidence="3 4" key="1">
    <citation type="submission" date="2018-08" db="EMBL/GenBank/DDBJ databases">
        <title>Recombination of ecologically and evolutionarily significant loci maintains genetic cohesion in the Pseudomonas syringae species complex.</title>
        <authorList>
            <person name="Dillon M."/>
            <person name="Thakur S."/>
            <person name="Almeida R.N.D."/>
            <person name="Weir B.S."/>
            <person name="Guttman D.S."/>
        </authorList>
    </citation>
    <scope>NUCLEOTIDE SEQUENCE [LARGE SCALE GENOMIC DNA]</scope>
    <source>
        <strain evidence="3 4">ICMP 6941</strain>
    </source>
</reference>
<dbReference type="EMBL" id="RBTD01000455">
    <property type="protein sequence ID" value="RMT12427.1"/>
    <property type="molecule type" value="Genomic_DNA"/>
</dbReference>
<sequence length="866" mass="95345">MKRFLYSLLLLLSMSVALPAFSADVTVGKDWGATSMNGYNTASKNLEANYNDYERKQALVFPLLESVLGCHMTKIIHDGPFDTHLFFNGEYKCVGASNLFNSDTYRLYMGPIYLIVVFFTAIFAGLAIRVPLMAIFEAMISVGQSENHRKKRTGAEILGHCMVIAFVVLSLFPIYKSDPEAEREDTNMLMVATYSAIAWGLQAGNFNLQALMSTQSIEQPFVSIPVPKNQRTREFLNLIDFQMCVNQQPGKSQQTLTFNRYEGHVTAFAQVGSCILNIDHEIDEGTILAASSNGLPDLYQLEVEALTDAYTVAMTDAANIASKLSNHMDLPSGMIGDEFDKNMSCEAIKTYDLGRTDATGMQAYVYATASCMAETFIQRITRAPGVTEQNLVDAKDRWIQLCQTNTNMRNLEATQRACAEKMCASDSSPYMCSAQINNYARLLGNRYVTNPSYMTLVGWFIQSQYASSNFDKPGKLLANSTKIDSYQSNVLEQPVIQGKPAFTVPYTKNVTAQERRWSSAAIMDAFQAEQSMNLDFFGLLDRYFAIGNDGPFGIVRTIECISYPSQKSPSGRMCASVFKELDMLGNRLIGASAEIRIGTKALSIMYTNPADKAKTKAGVEMAQASMKASAKMFGGSDAMVVFATAATANAEASDIFSEYGTGFGPEASYLIAAVYANEDVAGFANTAATYLWVMGMYLKFSIPIAFAMIVISFFLGMWTKVTATGIASIPHFILSMGKSKNAIDPETDTWKPIESIVVYVASWSMFGAVTFLGVAFINTLFMFQAIPFSAYSNTYIASANASTIANAVDTILMLCLYLVFVSFIISAVLKFGAYHMTDITRMWIYGNHSKAPDYEKDVEVESSRSA</sequence>
<accession>A0A3M5IMR8</accession>
<dbReference type="AlphaFoldDB" id="A0A3M5IMR8"/>
<evidence type="ECO:0000313" key="3">
    <source>
        <dbReference type="EMBL" id="RMT12427.1"/>
    </source>
</evidence>
<evidence type="ECO:0000256" key="1">
    <source>
        <dbReference type="SAM" id="Phobius"/>
    </source>
</evidence>
<feature type="chain" id="PRO_5018284184" description="TraG N-terminal Proteobacteria domain-containing protein" evidence="2">
    <location>
        <begin position="23"/>
        <end position="866"/>
    </location>
</feature>
<comment type="caution">
    <text evidence="3">The sequence shown here is derived from an EMBL/GenBank/DDBJ whole genome shotgun (WGS) entry which is preliminary data.</text>
</comment>
<protein>
    <recommendedName>
        <fullName evidence="5">TraG N-terminal Proteobacteria domain-containing protein</fullName>
    </recommendedName>
</protein>
<keyword evidence="1" id="KW-1133">Transmembrane helix</keyword>
<feature type="transmembrane region" description="Helical" evidence="1">
    <location>
        <begin position="157"/>
        <end position="175"/>
    </location>
</feature>
<evidence type="ECO:0000313" key="4">
    <source>
        <dbReference type="Proteomes" id="UP000276194"/>
    </source>
</evidence>
<feature type="signal peptide" evidence="2">
    <location>
        <begin position="1"/>
        <end position="22"/>
    </location>
</feature>
<proteinExistence type="predicted"/>
<name>A0A3M5IMR8_PSEA0</name>
<keyword evidence="2" id="KW-0732">Signal</keyword>
<feature type="transmembrane region" description="Helical" evidence="1">
    <location>
        <begin position="756"/>
        <end position="781"/>
    </location>
</feature>
<keyword evidence="1" id="KW-0812">Transmembrane</keyword>